<reference evidence="1" key="1">
    <citation type="submission" date="2014-09" db="EMBL/GenBank/DDBJ databases">
        <authorList>
            <person name="Magalhaes I.L.F."/>
            <person name="Oliveira U."/>
            <person name="Santos F.R."/>
            <person name="Vidigal T.H.D.A."/>
            <person name="Brescovit A.D."/>
            <person name="Santos A.J."/>
        </authorList>
    </citation>
    <scope>NUCLEOTIDE SEQUENCE</scope>
    <source>
        <tissue evidence="1">Shoot tissue taken approximately 20 cm above the soil surface</tissue>
    </source>
</reference>
<dbReference type="AlphaFoldDB" id="A0A0A8Y3V5"/>
<proteinExistence type="predicted"/>
<dbReference type="EMBL" id="GBRH01277356">
    <property type="protein sequence ID" value="JAD20539.1"/>
    <property type="molecule type" value="Transcribed_RNA"/>
</dbReference>
<name>A0A0A8Y3V5_ARUDO</name>
<organism evidence="1">
    <name type="scientific">Arundo donax</name>
    <name type="common">Giant reed</name>
    <name type="synonym">Donax arundinaceus</name>
    <dbReference type="NCBI Taxonomy" id="35708"/>
    <lineage>
        <taxon>Eukaryota</taxon>
        <taxon>Viridiplantae</taxon>
        <taxon>Streptophyta</taxon>
        <taxon>Embryophyta</taxon>
        <taxon>Tracheophyta</taxon>
        <taxon>Spermatophyta</taxon>
        <taxon>Magnoliopsida</taxon>
        <taxon>Liliopsida</taxon>
        <taxon>Poales</taxon>
        <taxon>Poaceae</taxon>
        <taxon>PACMAD clade</taxon>
        <taxon>Arundinoideae</taxon>
        <taxon>Arundineae</taxon>
        <taxon>Arundo</taxon>
    </lineage>
</organism>
<sequence>MIYIMAMLIFFVLMVLCSCYLKRNDSAM</sequence>
<reference evidence="1" key="2">
    <citation type="journal article" date="2015" name="Data Brief">
        <title>Shoot transcriptome of the giant reed, Arundo donax.</title>
        <authorList>
            <person name="Barrero R.A."/>
            <person name="Guerrero F.D."/>
            <person name="Moolhuijzen P."/>
            <person name="Goolsby J.A."/>
            <person name="Tidwell J."/>
            <person name="Bellgard S.E."/>
            <person name="Bellgard M.I."/>
        </authorList>
    </citation>
    <scope>NUCLEOTIDE SEQUENCE</scope>
    <source>
        <tissue evidence="1">Shoot tissue taken approximately 20 cm above the soil surface</tissue>
    </source>
</reference>
<evidence type="ECO:0000313" key="1">
    <source>
        <dbReference type="EMBL" id="JAD20539.1"/>
    </source>
</evidence>
<accession>A0A0A8Y3V5</accession>
<protein>
    <submittedName>
        <fullName evidence="1">Uncharacterized protein</fullName>
    </submittedName>
</protein>